<protein>
    <submittedName>
        <fullName evidence="11">Methyl-accepting chemotaxis protein</fullName>
    </submittedName>
</protein>
<reference evidence="12" key="1">
    <citation type="journal article" date="2019" name="Int. J. Syst. Evol. Microbiol.">
        <title>The Global Catalogue of Microorganisms (GCM) 10K type strain sequencing project: providing services to taxonomists for standard genome sequencing and annotation.</title>
        <authorList>
            <consortium name="The Broad Institute Genomics Platform"/>
            <consortium name="The Broad Institute Genome Sequencing Center for Infectious Disease"/>
            <person name="Wu L."/>
            <person name="Ma J."/>
        </authorList>
    </citation>
    <scope>NUCLEOTIDE SEQUENCE [LARGE SCALE GENOMIC DNA]</scope>
    <source>
        <strain evidence="12">KCTC 13193</strain>
    </source>
</reference>
<dbReference type="InterPro" id="IPR003660">
    <property type="entry name" value="HAMP_dom"/>
</dbReference>
<dbReference type="SMART" id="SM00304">
    <property type="entry name" value="HAMP"/>
    <property type="match status" value="1"/>
</dbReference>
<evidence type="ECO:0000256" key="3">
    <source>
        <dbReference type="ARBA" id="ARBA00023136"/>
    </source>
</evidence>
<dbReference type="InterPro" id="IPR004089">
    <property type="entry name" value="MCPsignal_dom"/>
</dbReference>
<comment type="caution">
    <text evidence="11">The sequence shown here is derived from an EMBL/GenBank/DDBJ whole genome shotgun (WGS) entry which is preliminary data.</text>
</comment>
<dbReference type="PRINTS" id="PR00260">
    <property type="entry name" value="CHEMTRNSDUCR"/>
</dbReference>
<dbReference type="Pfam" id="PF00672">
    <property type="entry name" value="HAMP"/>
    <property type="match status" value="1"/>
</dbReference>
<keyword evidence="2" id="KW-1003">Cell membrane</keyword>
<gene>
    <name evidence="11" type="ORF">ACFODW_04905</name>
</gene>
<accession>A0ABV7A4G1</accession>
<dbReference type="CDD" id="cd06225">
    <property type="entry name" value="HAMP"/>
    <property type="match status" value="1"/>
</dbReference>
<evidence type="ECO:0000256" key="8">
    <source>
        <dbReference type="SAM" id="Phobius"/>
    </source>
</evidence>
<dbReference type="Pfam" id="PF00015">
    <property type="entry name" value="MCPsignal"/>
    <property type="match status" value="1"/>
</dbReference>
<dbReference type="CDD" id="cd11386">
    <property type="entry name" value="MCP_signal"/>
    <property type="match status" value="1"/>
</dbReference>
<feature type="compositionally biased region" description="Low complexity" evidence="7">
    <location>
        <begin position="508"/>
        <end position="537"/>
    </location>
</feature>
<dbReference type="SUPFAM" id="SSF58104">
    <property type="entry name" value="Methyl-accepting chemotaxis protein (MCP) signaling domain"/>
    <property type="match status" value="1"/>
</dbReference>
<evidence type="ECO:0000259" key="10">
    <source>
        <dbReference type="PROSITE" id="PS50885"/>
    </source>
</evidence>
<dbReference type="PANTHER" id="PTHR32089">
    <property type="entry name" value="METHYL-ACCEPTING CHEMOTAXIS PROTEIN MCPB"/>
    <property type="match status" value="1"/>
</dbReference>
<keyword evidence="12" id="KW-1185">Reference proteome</keyword>
<evidence type="ECO:0000256" key="2">
    <source>
        <dbReference type="ARBA" id="ARBA00022475"/>
    </source>
</evidence>
<dbReference type="Gene3D" id="1.10.287.950">
    <property type="entry name" value="Methyl-accepting chemotaxis protein"/>
    <property type="match status" value="1"/>
</dbReference>
<dbReference type="PROSITE" id="PS50111">
    <property type="entry name" value="CHEMOTAXIS_TRANSDUC_2"/>
    <property type="match status" value="1"/>
</dbReference>
<dbReference type="PROSITE" id="PS50885">
    <property type="entry name" value="HAMP"/>
    <property type="match status" value="1"/>
</dbReference>
<dbReference type="SMART" id="SM00283">
    <property type="entry name" value="MA"/>
    <property type="match status" value="1"/>
</dbReference>
<evidence type="ECO:0000256" key="6">
    <source>
        <dbReference type="PROSITE-ProRule" id="PRU00284"/>
    </source>
</evidence>
<evidence type="ECO:0000259" key="9">
    <source>
        <dbReference type="PROSITE" id="PS50111"/>
    </source>
</evidence>
<evidence type="ECO:0000313" key="11">
    <source>
        <dbReference type="EMBL" id="MFC2947690.1"/>
    </source>
</evidence>
<feature type="domain" description="HAMP" evidence="10">
    <location>
        <begin position="206"/>
        <end position="259"/>
    </location>
</feature>
<comment type="similarity">
    <text evidence="5">Belongs to the methyl-accepting chemotaxis (MCP) protein family.</text>
</comment>
<dbReference type="EMBL" id="JBHRRZ010000009">
    <property type="protein sequence ID" value="MFC2947690.1"/>
    <property type="molecule type" value="Genomic_DNA"/>
</dbReference>
<dbReference type="Proteomes" id="UP001595387">
    <property type="component" value="Unassembled WGS sequence"/>
</dbReference>
<keyword evidence="8" id="KW-1133">Transmembrane helix</keyword>
<dbReference type="InterPro" id="IPR004090">
    <property type="entry name" value="Chemotax_Me-accpt_rcpt"/>
</dbReference>
<keyword evidence="3 8" id="KW-0472">Membrane</keyword>
<dbReference type="RefSeq" id="WP_390303841.1">
    <property type="nucleotide sequence ID" value="NZ_JBHRRZ010000009.1"/>
</dbReference>
<feature type="transmembrane region" description="Helical" evidence="8">
    <location>
        <begin position="183"/>
        <end position="203"/>
    </location>
</feature>
<dbReference type="InterPro" id="IPR024478">
    <property type="entry name" value="HlyB_4HB_MCP"/>
</dbReference>
<keyword evidence="4 6" id="KW-0807">Transducer</keyword>
<keyword evidence="8" id="KW-0812">Transmembrane</keyword>
<organism evidence="11 12">
    <name type="scientific">Virgibacillus sediminis</name>
    <dbReference type="NCBI Taxonomy" id="202260"/>
    <lineage>
        <taxon>Bacteria</taxon>
        <taxon>Bacillati</taxon>
        <taxon>Bacillota</taxon>
        <taxon>Bacilli</taxon>
        <taxon>Bacillales</taxon>
        <taxon>Bacillaceae</taxon>
        <taxon>Virgibacillus</taxon>
    </lineage>
</organism>
<proteinExistence type="inferred from homology"/>
<name>A0ABV7A4G1_9BACI</name>
<evidence type="ECO:0000256" key="7">
    <source>
        <dbReference type="SAM" id="MobiDB-lite"/>
    </source>
</evidence>
<evidence type="ECO:0000313" key="12">
    <source>
        <dbReference type="Proteomes" id="UP001595387"/>
    </source>
</evidence>
<evidence type="ECO:0000256" key="5">
    <source>
        <dbReference type="ARBA" id="ARBA00029447"/>
    </source>
</evidence>
<evidence type="ECO:0000256" key="1">
    <source>
        <dbReference type="ARBA" id="ARBA00004236"/>
    </source>
</evidence>
<feature type="domain" description="Methyl-accepting transducer" evidence="9">
    <location>
        <begin position="278"/>
        <end position="521"/>
    </location>
</feature>
<comment type="subcellular location">
    <subcellularLocation>
        <location evidence="1">Cell membrane</location>
    </subcellularLocation>
</comment>
<sequence length="564" mass="61421">MNKLRNFKSIKTKLLAGFLSITALVLLLGIFHAVTTSNTNKEMREIMDYQLELLITDEQLAINMAERTSMLRGYLLYGDEQHRQAFNDTLEESIALENKVLELSDSEKVERLIERKVQWGTLTDEVFAEYDAGNTEEAMQIMENQVQPLTIELSDGFQEMAAEREDIINEMGQEVIEGGERSLMFGMSITLAVLILGILIAIFTSRSITTPLGIVMERMKSIADGDLSNQPLTIKSRDEIGHLVTATNEMNSSMRELLQRISTVSETVSSQSEELTQSANEVRTGSEQIATTMEEIANGSETQANNASTLSMNAATFSAKVQEANANGETIHHSSQDVLKMTGDGSKLMQESVQQMNMIDQIVKESVEKVQGLDTQSKEISKLVTVIKDIAEQTNLLALNAAIEAARAGEQGRGFAVVADEVRKLAEQVANSVTEITGFVGTIQTESSGVVKSLQNGYAEVEKGTGQIQSTGETFGRINEAVSDMVSRIQTVTSNLADMSATSQEMSSSIEEIAAVSEESAAGVEQTSAAAQQTSSSMEEVSANSEDLAQLAEELNGLVRSFKL</sequence>
<dbReference type="Pfam" id="PF12729">
    <property type="entry name" value="4HB_MCP_1"/>
    <property type="match status" value="1"/>
</dbReference>
<dbReference type="PANTHER" id="PTHR32089:SF114">
    <property type="entry name" value="METHYL-ACCEPTING CHEMOTAXIS PROTEIN MCPB"/>
    <property type="match status" value="1"/>
</dbReference>
<evidence type="ECO:0000256" key="4">
    <source>
        <dbReference type="ARBA" id="ARBA00023224"/>
    </source>
</evidence>
<feature type="region of interest" description="Disordered" evidence="7">
    <location>
        <begin position="508"/>
        <end position="545"/>
    </location>
</feature>